<evidence type="ECO:0008006" key="3">
    <source>
        <dbReference type="Google" id="ProtNLM"/>
    </source>
</evidence>
<evidence type="ECO:0000313" key="2">
    <source>
        <dbReference type="Proteomes" id="UP000070449"/>
    </source>
</evidence>
<protein>
    <recommendedName>
        <fullName evidence="3">Maltogenic Amylase C-terminal domain-containing protein</fullName>
    </recommendedName>
</protein>
<organism evidence="1 2">
    <name type="scientific">candidate division WS6 bacterium OLB21</name>
    <dbReference type="NCBI Taxonomy" id="1617427"/>
    <lineage>
        <taxon>Bacteria</taxon>
        <taxon>Candidatus Dojkabacteria</taxon>
    </lineage>
</organism>
<evidence type="ECO:0000313" key="1">
    <source>
        <dbReference type="EMBL" id="KXK09863.1"/>
    </source>
</evidence>
<dbReference type="EMBL" id="JYPD01000011">
    <property type="protein sequence ID" value="KXK09863.1"/>
    <property type="molecule type" value="Genomic_DNA"/>
</dbReference>
<dbReference type="Proteomes" id="UP000070449">
    <property type="component" value="Unassembled WGS sequence"/>
</dbReference>
<gene>
    <name evidence="1" type="ORF">UZ20_WS6002000171</name>
</gene>
<reference evidence="1 2" key="1">
    <citation type="submission" date="2015-02" db="EMBL/GenBank/DDBJ databases">
        <title>Improved understanding of the partial-nitritation anammox process through 23 genomes representing the majority of the microbial community.</title>
        <authorList>
            <person name="Speth D.R."/>
            <person name="In T Zandt M."/>
            <person name="Guerrero Cruz S."/>
            <person name="Jetten M.S."/>
            <person name="Dutilh B.E."/>
        </authorList>
    </citation>
    <scope>NUCLEOTIDE SEQUENCE [LARGE SCALE GENOMIC DNA]</scope>
    <source>
        <strain evidence="1">OLB21</strain>
    </source>
</reference>
<comment type="caution">
    <text evidence="1">The sequence shown here is derived from an EMBL/GenBank/DDBJ whole genome shotgun (WGS) entry which is preliminary data.</text>
</comment>
<accession>A0A136KKP7</accession>
<proteinExistence type="predicted"/>
<dbReference type="AlphaFoldDB" id="A0A136KKP7"/>
<sequence length="101" mass="11258">MEAKDNTDADHSNAIAYEKINEIRATQKALWGSEMQTLECNGEKSDAIIAYLRGVGKEKLIIIVNTSREDVSDVFVDVTVALESHERNYILKDLVTGSIFP</sequence>
<name>A0A136KKP7_9BACT</name>
<dbReference type="STRING" id="1617427.UZ20_WS6002000171"/>